<dbReference type="PANTHER" id="PTHR34094:SF1">
    <property type="entry name" value="PROTEIN FAM185A"/>
    <property type="match status" value="1"/>
</dbReference>
<dbReference type="PANTHER" id="PTHR34094">
    <property type="match status" value="1"/>
</dbReference>
<proteinExistence type="predicted"/>
<protein>
    <submittedName>
        <fullName evidence="2">DUF4097 family beta strand repeat protein</fullName>
    </submittedName>
</protein>
<reference evidence="2" key="1">
    <citation type="submission" date="2020-09" db="EMBL/GenBank/DDBJ databases">
        <title>A novel bacterium of genus Paenibacillus, isolated from South China Sea.</title>
        <authorList>
            <person name="Huang H."/>
            <person name="Mo K."/>
            <person name="Hu Y."/>
        </authorList>
    </citation>
    <scope>NUCLEOTIDE SEQUENCE</scope>
    <source>
        <strain evidence="2">IB182496</strain>
    </source>
</reference>
<keyword evidence="3" id="KW-1185">Reference proteome</keyword>
<dbReference type="EMBL" id="JACXIZ010000012">
    <property type="protein sequence ID" value="MBD2844812.1"/>
    <property type="molecule type" value="Genomic_DNA"/>
</dbReference>
<feature type="domain" description="DUF4097" evidence="1">
    <location>
        <begin position="50"/>
        <end position="237"/>
    </location>
</feature>
<name>A0A927BQD3_9BACL</name>
<gene>
    <name evidence="2" type="ORF">IDH44_06380</name>
</gene>
<accession>A0A927BQD3</accession>
<dbReference type="RefSeq" id="WP_190915826.1">
    <property type="nucleotide sequence ID" value="NZ_JACXIZ010000012.1"/>
</dbReference>
<dbReference type="Gene3D" id="2.160.20.120">
    <property type="match status" value="1"/>
</dbReference>
<evidence type="ECO:0000313" key="3">
    <source>
        <dbReference type="Proteomes" id="UP000621560"/>
    </source>
</evidence>
<sequence>MKRLMGVVLIVAGIVGLVFLFNGGKLSLGSLGGISESFDMGKSVASDEADRLHIEAGSAEVRLVPVSEERVSAELRGSQSGLAIGRKLPELTVQSRSGTIEVNVGSSRGFGITFGRTTLTVEVPSRMWEELRAEAGSGDLVATGLEANVLEIKTGSGDIELTDISAEQGSVSAGSGDVSVEQMTARLLAVETGSGKIELTRLYGGDAQVKTGSGGIEVDGYELLTLTVDASSGNIELEDGLAELNGRAGSGNIDLATDELRRDTMLETGSGNVEVELAREPASLEVRYDGGSGRGRIEWDGFAYDTDERDHDRIRGAFGSGDVLLDVRTGSGNFRLD</sequence>
<dbReference type="AlphaFoldDB" id="A0A927BQD3"/>
<organism evidence="2 3">
    <name type="scientific">Paenibacillus sabuli</name>
    <dbReference type="NCBI Taxonomy" id="2772509"/>
    <lineage>
        <taxon>Bacteria</taxon>
        <taxon>Bacillati</taxon>
        <taxon>Bacillota</taxon>
        <taxon>Bacilli</taxon>
        <taxon>Bacillales</taxon>
        <taxon>Paenibacillaceae</taxon>
        <taxon>Paenibacillus</taxon>
    </lineage>
</organism>
<dbReference type="Proteomes" id="UP000621560">
    <property type="component" value="Unassembled WGS sequence"/>
</dbReference>
<evidence type="ECO:0000259" key="1">
    <source>
        <dbReference type="Pfam" id="PF13349"/>
    </source>
</evidence>
<evidence type="ECO:0000313" key="2">
    <source>
        <dbReference type="EMBL" id="MBD2844812.1"/>
    </source>
</evidence>
<comment type="caution">
    <text evidence="2">The sequence shown here is derived from an EMBL/GenBank/DDBJ whole genome shotgun (WGS) entry which is preliminary data.</text>
</comment>
<dbReference type="Pfam" id="PF13349">
    <property type="entry name" value="DUF4097"/>
    <property type="match status" value="1"/>
</dbReference>
<dbReference type="InterPro" id="IPR025164">
    <property type="entry name" value="Toastrack_DUF4097"/>
</dbReference>